<comment type="similarity">
    <text evidence="5">Belongs to the 4-toluene sulfonate uptake permease (TSUP) (TC 2.A.102) family.</text>
</comment>
<feature type="transmembrane region" description="Helical" evidence="5">
    <location>
        <begin position="215"/>
        <end position="237"/>
    </location>
</feature>
<feature type="transmembrane region" description="Helical" evidence="5">
    <location>
        <begin position="244"/>
        <end position="262"/>
    </location>
</feature>
<evidence type="ECO:0000256" key="4">
    <source>
        <dbReference type="ARBA" id="ARBA00023136"/>
    </source>
</evidence>
<evidence type="ECO:0000256" key="5">
    <source>
        <dbReference type="RuleBase" id="RU363041"/>
    </source>
</evidence>
<feature type="transmembrane region" description="Helical" evidence="5">
    <location>
        <begin position="172"/>
        <end position="195"/>
    </location>
</feature>
<gene>
    <name evidence="6" type="ORF">GL4_0874</name>
</gene>
<sequence>MFQIYLPIAEISVNLLVMLGLGAAVGFLSGMFGVGGGFLLTPFLMLSGIPPAIAVATGANQIVGTSVSGTLAQWRRGNVDLHMGAILIAGGVAGALIGVLLLRYLRGVGQAGLIISLTYVVFLGSIGALMLWESVNVMRRHRAGKTVSARKSGQHNWIHGLPFKMRFPRSRLYISAIPPLVIGALVGLLAAFLGVGGGFIMVPAMIYILRMPTNVVVGTSIFQIIFVTALVTLLHATLNHTLDILLAFLLIVGGVIGGQFGVRAGQKLRGEQLRALLALMVLGVAARILIDLVVRPADLYSIVPMVGS</sequence>
<dbReference type="HOGENOM" id="CLU_045498_0_0_5"/>
<dbReference type="GO" id="GO:0005886">
    <property type="term" value="C:plasma membrane"/>
    <property type="evidence" value="ECO:0007669"/>
    <property type="project" value="UniProtKB-SubCell"/>
</dbReference>
<evidence type="ECO:0000256" key="3">
    <source>
        <dbReference type="ARBA" id="ARBA00022989"/>
    </source>
</evidence>
<feature type="transmembrane region" description="Helical" evidence="5">
    <location>
        <begin position="111"/>
        <end position="132"/>
    </location>
</feature>
<keyword evidence="2 5" id="KW-0812">Transmembrane</keyword>
<dbReference type="RefSeq" id="WP_045364905.1">
    <property type="nucleotide sequence ID" value="NZ_AP014648.1"/>
</dbReference>
<dbReference type="EMBL" id="AP014648">
    <property type="protein sequence ID" value="BAQ16335.1"/>
    <property type="molecule type" value="Genomic_DNA"/>
</dbReference>
<evidence type="ECO:0000313" key="7">
    <source>
        <dbReference type="Proteomes" id="UP000031643"/>
    </source>
</evidence>
<accession>A0A0A8K094</accession>
<evidence type="ECO:0000256" key="1">
    <source>
        <dbReference type="ARBA" id="ARBA00004141"/>
    </source>
</evidence>
<dbReference type="Pfam" id="PF01925">
    <property type="entry name" value="TauE"/>
    <property type="match status" value="1"/>
</dbReference>
<dbReference type="Proteomes" id="UP000031643">
    <property type="component" value="Chromosome"/>
</dbReference>
<dbReference type="STRING" id="1384459.GL4_0874"/>
<dbReference type="InterPro" id="IPR051598">
    <property type="entry name" value="TSUP/Inactive_protease-like"/>
</dbReference>
<proteinExistence type="inferred from homology"/>
<dbReference type="InterPro" id="IPR002781">
    <property type="entry name" value="TM_pro_TauE-like"/>
</dbReference>
<feature type="transmembrane region" description="Helical" evidence="5">
    <location>
        <begin position="12"/>
        <end position="40"/>
    </location>
</feature>
<keyword evidence="3 5" id="KW-1133">Transmembrane helix</keyword>
<dbReference type="OrthoDB" id="9779078at2"/>
<protein>
    <recommendedName>
        <fullName evidence="5">Probable membrane transporter protein</fullName>
    </recommendedName>
</protein>
<organism evidence="6 7">
    <name type="scientific">Methyloceanibacter caenitepidi</name>
    <dbReference type="NCBI Taxonomy" id="1384459"/>
    <lineage>
        <taxon>Bacteria</taxon>
        <taxon>Pseudomonadati</taxon>
        <taxon>Pseudomonadota</taxon>
        <taxon>Alphaproteobacteria</taxon>
        <taxon>Hyphomicrobiales</taxon>
        <taxon>Hyphomicrobiaceae</taxon>
        <taxon>Methyloceanibacter</taxon>
    </lineage>
</organism>
<dbReference type="PANTHER" id="PTHR43701:SF12">
    <property type="entry name" value="MEMBRANE TRANSPORTER PROTEIN YTNM-RELATED"/>
    <property type="match status" value="1"/>
</dbReference>
<keyword evidence="5" id="KW-1003">Cell membrane</keyword>
<evidence type="ECO:0000256" key="2">
    <source>
        <dbReference type="ARBA" id="ARBA00022692"/>
    </source>
</evidence>
<evidence type="ECO:0000313" key="6">
    <source>
        <dbReference type="EMBL" id="BAQ16335.1"/>
    </source>
</evidence>
<dbReference type="PANTHER" id="PTHR43701">
    <property type="entry name" value="MEMBRANE TRANSPORTER PROTEIN MJ0441-RELATED"/>
    <property type="match status" value="1"/>
</dbReference>
<reference evidence="6 7" key="1">
    <citation type="submission" date="2014-09" db="EMBL/GenBank/DDBJ databases">
        <title>Genome sequencing of Methyloceanibacter caenitepidi Gela4.</title>
        <authorList>
            <person name="Takeuchi M."/>
            <person name="Susumu S."/>
            <person name="Kamagata Y."/>
            <person name="Oshima K."/>
            <person name="Hattori M."/>
            <person name="Iwasaki W."/>
        </authorList>
    </citation>
    <scope>NUCLEOTIDE SEQUENCE [LARGE SCALE GENOMIC DNA]</scope>
    <source>
        <strain evidence="6 7">Gela4</strain>
    </source>
</reference>
<comment type="subcellular location">
    <subcellularLocation>
        <location evidence="5">Cell membrane</location>
        <topology evidence="5">Multi-pass membrane protein</topology>
    </subcellularLocation>
    <subcellularLocation>
        <location evidence="1">Membrane</location>
        <topology evidence="1">Multi-pass membrane protein</topology>
    </subcellularLocation>
</comment>
<feature type="transmembrane region" description="Helical" evidence="5">
    <location>
        <begin position="84"/>
        <end position="105"/>
    </location>
</feature>
<name>A0A0A8K094_9HYPH</name>
<keyword evidence="7" id="KW-1185">Reference proteome</keyword>
<feature type="transmembrane region" description="Helical" evidence="5">
    <location>
        <begin position="274"/>
        <end position="294"/>
    </location>
</feature>
<dbReference type="KEGG" id="mcg:GL4_0874"/>
<dbReference type="AlphaFoldDB" id="A0A0A8K094"/>
<keyword evidence="4 5" id="KW-0472">Membrane</keyword>